<proteinExistence type="predicted"/>
<reference evidence="1" key="2">
    <citation type="journal article" date="2015" name="Data Brief">
        <title>Shoot transcriptome of the giant reed, Arundo donax.</title>
        <authorList>
            <person name="Barrero R.A."/>
            <person name="Guerrero F.D."/>
            <person name="Moolhuijzen P."/>
            <person name="Goolsby J.A."/>
            <person name="Tidwell J."/>
            <person name="Bellgard S.E."/>
            <person name="Bellgard M.I."/>
        </authorList>
    </citation>
    <scope>NUCLEOTIDE SEQUENCE</scope>
    <source>
        <tissue evidence="1">Shoot tissue taken approximately 20 cm above the soil surface</tissue>
    </source>
</reference>
<evidence type="ECO:0000313" key="1">
    <source>
        <dbReference type="EMBL" id="JAE26615.1"/>
    </source>
</evidence>
<organism evidence="1">
    <name type="scientific">Arundo donax</name>
    <name type="common">Giant reed</name>
    <name type="synonym">Donax arundinaceus</name>
    <dbReference type="NCBI Taxonomy" id="35708"/>
    <lineage>
        <taxon>Eukaryota</taxon>
        <taxon>Viridiplantae</taxon>
        <taxon>Streptophyta</taxon>
        <taxon>Embryophyta</taxon>
        <taxon>Tracheophyta</taxon>
        <taxon>Spermatophyta</taxon>
        <taxon>Magnoliopsida</taxon>
        <taxon>Liliopsida</taxon>
        <taxon>Poales</taxon>
        <taxon>Poaceae</taxon>
        <taxon>PACMAD clade</taxon>
        <taxon>Arundinoideae</taxon>
        <taxon>Arundineae</taxon>
        <taxon>Arundo</taxon>
    </lineage>
</organism>
<dbReference type="EMBL" id="GBRH01171281">
    <property type="protein sequence ID" value="JAE26615.1"/>
    <property type="molecule type" value="Transcribed_RNA"/>
</dbReference>
<sequence>MMGSRIYKHSHNCILLYYILYNCCQHTFFFQIEAFPISITTIQIVPETHFITFEVLVHVYSSTCH</sequence>
<dbReference type="AlphaFoldDB" id="A0A0A9GND9"/>
<name>A0A0A9GND9_ARUDO</name>
<protein>
    <submittedName>
        <fullName evidence="1">Uncharacterized protein</fullName>
    </submittedName>
</protein>
<accession>A0A0A9GND9</accession>
<reference evidence="1" key="1">
    <citation type="submission" date="2014-09" db="EMBL/GenBank/DDBJ databases">
        <authorList>
            <person name="Magalhaes I.L.F."/>
            <person name="Oliveira U."/>
            <person name="Santos F.R."/>
            <person name="Vidigal T.H.D.A."/>
            <person name="Brescovit A.D."/>
            <person name="Santos A.J."/>
        </authorList>
    </citation>
    <scope>NUCLEOTIDE SEQUENCE</scope>
    <source>
        <tissue evidence="1">Shoot tissue taken approximately 20 cm above the soil surface</tissue>
    </source>
</reference>